<dbReference type="GO" id="GO:0005930">
    <property type="term" value="C:axoneme"/>
    <property type="evidence" value="ECO:0007669"/>
    <property type="project" value="UniProtKB-SubCell"/>
</dbReference>
<dbReference type="AlphaFoldDB" id="A0AAE0KSK3"/>
<dbReference type="SMART" id="SM00367">
    <property type="entry name" value="LRR_CC"/>
    <property type="match status" value="5"/>
</dbReference>
<dbReference type="Pfam" id="PF13516">
    <property type="entry name" value="LRR_6"/>
    <property type="match status" value="1"/>
</dbReference>
<dbReference type="SUPFAM" id="SSF52047">
    <property type="entry name" value="RNI-like"/>
    <property type="match status" value="1"/>
</dbReference>
<name>A0AAE0KSK3_9CHLO</name>
<dbReference type="InterPro" id="IPR006553">
    <property type="entry name" value="Leu-rich_rpt_Cys-con_subtyp"/>
</dbReference>
<dbReference type="EMBL" id="LGRX02018953">
    <property type="protein sequence ID" value="KAK3259173.1"/>
    <property type="molecule type" value="Genomic_DNA"/>
</dbReference>
<protein>
    <submittedName>
        <fullName evidence="2">Uncharacterized protein</fullName>
    </submittedName>
</protein>
<proteinExistence type="predicted"/>
<reference evidence="2 3" key="1">
    <citation type="journal article" date="2015" name="Genome Biol. Evol.">
        <title>Comparative Genomics of a Bacterivorous Green Alga Reveals Evolutionary Causalities and Consequences of Phago-Mixotrophic Mode of Nutrition.</title>
        <authorList>
            <person name="Burns J.A."/>
            <person name="Paasch A."/>
            <person name="Narechania A."/>
            <person name="Kim E."/>
        </authorList>
    </citation>
    <scope>NUCLEOTIDE SEQUENCE [LARGE SCALE GENOMIC DNA]</scope>
    <source>
        <strain evidence="2 3">PLY_AMNH</strain>
    </source>
</reference>
<comment type="caution">
    <text evidence="2">The sequence shown here is derived from an EMBL/GenBank/DDBJ whole genome shotgun (WGS) entry which is preliminary data.</text>
</comment>
<gene>
    <name evidence="2" type="ORF">CYMTET_31833</name>
</gene>
<dbReference type="GO" id="GO:0031146">
    <property type="term" value="P:SCF-dependent proteasomal ubiquitin-dependent protein catabolic process"/>
    <property type="evidence" value="ECO:0007669"/>
    <property type="project" value="TreeGrafter"/>
</dbReference>
<accession>A0AAE0KSK3</accession>
<evidence type="ECO:0000256" key="1">
    <source>
        <dbReference type="ARBA" id="ARBA00004430"/>
    </source>
</evidence>
<dbReference type="InterPro" id="IPR032675">
    <property type="entry name" value="LRR_dom_sf"/>
</dbReference>
<evidence type="ECO:0000313" key="3">
    <source>
        <dbReference type="Proteomes" id="UP001190700"/>
    </source>
</evidence>
<dbReference type="Gene3D" id="3.80.10.10">
    <property type="entry name" value="Ribonuclease Inhibitor"/>
    <property type="match status" value="2"/>
</dbReference>
<dbReference type="Proteomes" id="UP001190700">
    <property type="component" value="Unassembled WGS sequence"/>
</dbReference>
<sequence>MSKHVSNATEHNRLNGGVLVIGDNSFELPFIKRTRKQISQHHKLDFSRAVYAMNDEGLKEVVHLNPHITHLDLGRCDKITDVGTVCLHGLKNLKYLNLYGCYELTDISHIMRLTFLTRLNLSGMNDVSSSALRELSKLTRLQQLHLSDNDKVDDEVIKSISQLQRLTHLNLSLLFGRISNDGLYCVAAMPVLTHLNLYCCTNITADIFSRFGQGLQVLILQNERKLMKDLYCHIHNIGTLQVVGGIRPIEFDDGSGDDSDDENVPIFSREEWHDLKDRGVKIDNDYINFPMTM</sequence>
<comment type="subcellular location">
    <subcellularLocation>
        <location evidence="1">Cytoplasm</location>
        <location evidence="1">Cytoskeleton</location>
        <location evidence="1">Cilium axoneme</location>
    </subcellularLocation>
</comment>
<evidence type="ECO:0000313" key="2">
    <source>
        <dbReference type="EMBL" id="KAK3259173.1"/>
    </source>
</evidence>
<organism evidence="2 3">
    <name type="scientific">Cymbomonas tetramitiformis</name>
    <dbReference type="NCBI Taxonomy" id="36881"/>
    <lineage>
        <taxon>Eukaryota</taxon>
        <taxon>Viridiplantae</taxon>
        <taxon>Chlorophyta</taxon>
        <taxon>Pyramimonadophyceae</taxon>
        <taxon>Pyramimonadales</taxon>
        <taxon>Pyramimonadaceae</taxon>
        <taxon>Cymbomonas</taxon>
    </lineage>
</organism>
<keyword evidence="3" id="KW-1185">Reference proteome</keyword>
<dbReference type="InterPro" id="IPR001611">
    <property type="entry name" value="Leu-rich_rpt"/>
</dbReference>
<dbReference type="PANTHER" id="PTHR13318">
    <property type="entry name" value="PARTNER OF PAIRED, ISOFORM B-RELATED"/>
    <property type="match status" value="1"/>
</dbReference>
<dbReference type="GO" id="GO:0019005">
    <property type="term" value="C:SCF ubiquitin ligase complex"/>
    <property type="evidence" value="ECO:0007669"/>
    <property type="project" value="TreeGrafter"/>
</dbReference>